<keyword evidence="3" id="KW-0926">Vacuole</keyword>
<proteinExistence type="inferred from homology"/>
<reference evidence="9" key="1">
    <citation type="submission" date="2023-10" db="EMBL/GenBank/DDBJ databases">
        <authorList>
            <person name="Chen Y."/>
            <person name="Shah S."/>
            <person name="Dougan E. K."/>
            <person name="Thang M."/>
            <person name="Chan C."/>
        </authorList>
    </citation>
    <scope>NUCLEOTIDE SEQUENCE [LARGE SCALE GENOMIC DNA]</scope>
</reference>
<dbReference type="Gene3D" id="1.25.10.10">
    <property type="entry name" value="Leucine-rich Repeat Variant"/>
    <property type="match status" value="1"/>
</dbReference>
<keyword evidence="6" id="KW-0449">Lipoprotein</keyword>
<evidence type="ECO:0000256" key="6">
    <source>
        <dbReference type="ARBA" id="ARBA00023288"/>
    </source>
</evidence>
<protein>
    <recommendedName>
        <fullName evidence="7">Vacuolar protein 8</fullName>
    </recommendedName>
</protein>
<dbReference type="SMART" id="SM00185">
    <property type="entry name" value="ARM"/>
    <property type="match status" value="5"/>
</dbReference>
<comment type="caution">
    <text evidence="9">The sequence shown here is derived from an EMBL/GenBank/DDBJ whole genome shotgun (WGS) entry which is preliminary data.</text>
</comment>
<evidence type="ECO:0000313" key="9">
    <source>
        <dbReference type="EMBL" id="CAK0808299.1"/>
    </source>
</evidence>
<dbReference type="InterPro" id="IPR011989">
    <property type="entry name" value="ARM-like"/>
</dbReference>
<sequence length="373" mass="38427">MVCCRSMALQKRPWCGNGHPIRVSRAGAAIRGYIESCTRRCPLMACTVADTTLRQCQDDFEPERVAGVIKYLSNAHDGTRAVLDEPSPTYLNRSFCIFEVACTVSSKLHVDMSDDTSFKFVEGAFPVDAKAATSTKEKHKTLVDGYILGQWGSFIEFNDSVSLSFMSAAVGRLVGLLAGGAPGAQEQAARALANLAVKDAESRHAIGRAPGAVEGLVALLAGGAPGAQEQAALALRNLAWEDAENRRAIGRAPGAVEGLVGLLAGGAPGAQEWAARALANLARDAENQRAIGRAPGAVEGLVALLAGGAPGAQEQAAGALGNLAVDSENQRAIGRAPGAVERLQGLVAGGAPGAQEEAARALGNLGSGRCPLL</sequence>
<evidence type="ECO:0000256" key="1">
    <source>
        <dbReference type="ARBA" id="ARBA00004592"/>
    </source>
</evidence>
<dbReference type="PANTHER" id="PTHR47249:SF1">
    <property type="entry name" value="VACUOLAR PROTEIN 8"/>
    <property type="match status" value="1"/>
</dbReference>
<keyword evidence="4" id="KW-0677">Repeat</keyword>
<evidence type="ECO:0000256" key="5">
    <source>
        <dbReference type="ARBA" id="ARBA00023136"/>
    </source>
</evidence>
<dbReference type="PANTHER" id="PTHR47249">
    <property type="entry name" value="VACUOLAR PROTEIN 8"/>
    <property type="match status" value="1"/>
</dbReference>
<evidence type="ECO:0000256" key="2">
    <source>
        <dbReference type="ARBA" id="ARBA00005462"/>
    </source>
</evidence>
<keyword evidence="5" id="KW-0472">Membrane</keyword>
<dbReference type="InterPro" id="IPR016024">
    <property type="entry name" value="ARM-type_fold"/>
</dbReference>
<dbReference type="PROSITE" id="PS50176">
    <property type="entry name" value="ARM_REPEAT"/>
    <property type="match status" value="2"/>
</dbReference>
<name>A0ABN9QQ28_9DINO</name>
<dbReference type="InterPro" id="IPR000225">
    <property type="entry name" value="Armadillo"/>
</dbReference>
<comment type="similarity">
    <text evidence="2">Belongs to the beta-catenin family.</text>
</comment>
<accession>A0ABN9QQ28</accession>
<keyword evidence="10" id="KW-1185">Reference proteome</keyword>
<evidence type="ECO:0000256" key="7">
    <source>
        <dbReference type="ARBA" id="ARBA00026209"/>
    </source>
</evidence>
<organism evidence="9 10">
    <name type="scientific">Prorocentrum cordatum</name>
    <dbReference type="NCBI Taxonomy" id="2364126"/>
    <lineage>
        <taxon>Eukaryota</taxon>
        <taxon>Sar</taxon>
        <taxon>Alveolata</taxon>
        <taxon>Dinophyceae</taxon>
        <taxon>Prorocentrales</taxon>
        <taxon>Prorocentraceae</taxon>
        <taxon>Prorocentrum</taxon>
    </lineage>
</organism>
<feature type="repeat" description="ARM" evidence="8">
    <location>
        <begin position="296"/>
        <end position="338"/>
    </location>
</feature>
<dbReference type="Pfam" id="PF00514">
    <property type="entry name" value="Arm"/>
    <property type="match status" value="1"/>
</dbReference>
<evidence type="ECO:0000313" key="10">
    <source>
        <dbReference type="Proteomes" id="UP001189429"/>
    </source>
</evidence>
<evidence type="ECO:0000256" key="4">
    <source>
        <dbReference type="ARBA" id="ARBA00022737"/>
    </source>
</evidence>
<feature type="repeat" description="ARM" evidence="8">
    <location>
        <begin position="254"/>
        <end position="296"/>
    </location>
</feature>
<gene>
    <name evidence="9" type="ORF">PCOR1329_LOCUS13935</name>
</gene>
<dbReference type="SUPFAM" id="SSF48371">
    <property type="entry name" value="ARM repeat"/>
    <property type="match status" value="1"/>
</dbReference>
<dbReference type="EMBL" id="CAUYUJ010004135">
    <property type="protein sequence ID" value="CAK0808299.1"/>
    <property type="molecule type" value="Genomic_DNA"/>
</dbReference>
<dbReference type="Proteomes" id="UP001189429">
    <property type="component" value="Unassembled WGS sequence"/>
</dbReference>
<dbReference type="InterPro" id="IPR045156">
    <property type="entry name" value="Vac8"/>
</dbReference>
<evidence type="ECO:0000256" key="8">
    <source>
        <dbReference type="PROSITE-ProRule" id="PRU00259"/>
    </source>
</evidence>
<evidence type="ECO:0000256" key="3">
    <source>
        <dbReference type="ARBA" id="ARBA00022554"/>
    </source>
</evidence>
<comment type="subcellular location">
    <subcellularLocation>
        <location evidence="1">Vacuole membrane</location>
        <topology evidence="1">Lipid-anchor</topology>
    </subcellularLocation>
</comment>